<keyword evidence="2" id="KW-0934">Plastid</keyword>
<accession>A0A1P8D6E1</accession>
<geneLocation type="plastid" evidence="2"/>
<keyword evidence="1" id="KW-0472">Membrane</keyword>
<sequence>MKVLWYISGFITIILILINNPKFTTLGFFSNKSNNLNFTRSTQKNLQIVIIINICFFLGLTILHLFLSTIF</sequence>
<evidence type="ECO:0000313" key="3">
    <source>
        <dbReference type="EMBL" id="ART65242.1"/>
    </source>
</evidence>
<organism evidence="2">
    <name type="scientific">Gracilaria firma</name>
    <dbReference type="NCBI Taxonomy" id="2510791"/>
    <lineage>
        <taxon>Eukaryota</taxon>
        <taxon>Rhodophyta</taxon>
        <taxon>Florideophyceae</taxon>
        <taxon>Rhodymeniophycidae</taxon>
        <taxon>Gracilariales</taxon>
        <taxon>Gracilariaceae</taxon>
        <taxon>Gracilaria</taxon>
    </lineage>
</organism>
<dbReference type="RefSeq" id="YP_009346836.1">
    <property type="nucleotide sequence ID" value="NC_033877.1"/>
</dbReference>
<keyword evidence="1" id="KW-1133">Transmembrane helix</keyword>
<accession>A0A2Z2JLS0</accession>
<reference evidence="2" key="1">
    <citation type="submission" date="2016-07" db="EMBL/GenBank/DDBJ databases">
        <authorList>
            <person name="Ng P.-K."/>
            <person name="Lin S.-M."/>
        </authorList>
    </citation>
    <scope>NUCLEOTIDE SEQUENCE</scope>
</reference>
<dbReference type="GeneID" id="31080666"/>
<keyword evidence="1" id="KW-0812">Transmembrane</keyword>
<evidence type="ECO:0000313" key="2">
    <source>
        <dbReference type="EMBL" id="APR74371.1"/>
    </source>
</evidence>
<protein>
    <submittedName>
        <fullName evidence="2">Preprotein translocase subunit SecG</fullName>
    </submittedName>
    <submittedName>
        <fullName evidence="3">Ycf47</fullName>
    </submittedName>
</protein>
<dbReference type="EMBL" id="KX601051">
    <property type="protein sequence ID" value="APR74371.1"/>
    <property type="molecule type" value="Genomic_DNA"/>
</dbReference>
<reference evidence="2" key="3">
    <citation type="journal article" date="2017" name="BMC Genomics">
        <title>Complete chloroplast genome of Gracilaria firma (Gracilariaceae, Rhodophyta), with discussion on the use of chloroplast phylogenomics in the subclass Rhodymeniophycidae.</title>
        <authorList>
            <person name="Ng P.K."/>
            <person name="Lin S.M."/>
            <person name="Lim P.E."/>
            <person name="Liu L.C."/>
            <person name="Chen C.M."/>
            <person name="Pai T.W."/>
        </authorList>
    </citation>
    <scope>NUCLEOTIDE SEQUENCE</scope>
</reference>
<feature type="transmembrane region" description="Helical" evidence="1">
    <location>
        <begin position="6"/>
        <end position="28"/>
    </location>
</feature>
<name>A0A1P8D6E1_9FLOR</name>
<keyword evidence="3" id="KW-0150">Chloroplast</keyword>
<evidence type="ECO:0000256" key="1">
    <source>
        <dbReference type="SAM" id="Phobius"/>
    </source>
</evidence>
<gene>
    <name evidence="2" type="primary">secG</name>
    <name evidence="3" type="synonym">ycf47</name>
</gene>
<reference evidence="3" key="2">
    <citation type="submission" date="2016-10" db="EMBL/GenBank/DDBJ databases">
        <title>Early insights into the genome sequencing of Gracilaria changii (Rhodophyta, Gracilariales).</title>
        <authorList>
            <person name="Ho C.-L."/>
        </authorList>
    </citation>
    <scope>NUCLEOTIDE SEQUENCE</scope>
</reference>
<feature type="transmembrane region" description="Helical" evidence="1">
    <location>
        <begin position="48"/>
        <end position="67"/>
    </location>
</feature>
<dbReference type="EMBL" id="KY018922">
    <property type="protein sequence ID" value="ART65242.1"/>
    <property type="molecule type" value="Genomic_DNA"/>
</dbReference>
<dbReference type="AlphaFoldDB" id="A0A1P8D6E1"/>
<proteinExistence type="predicted"/>